<dbReference type="SUPFAM" id="SSF57701">
    <property type="entry name" value="Zn2/Cys6 DNA-binding domain"/>
    <property type="match status" value="1"/>
</dbReference>
<evidence type="ECO:0000313" key="2">
    <source>
        <dbReference type="EMBL" id="KLO11153.1"/>
    </source>
</evidence>
<dbReference type="EMBL" id="KQ086007">
    <property type="protein sequence ID" value="KLO11153.1"/>
    <property type="molecule type" value="Genomic_DNA"/>
</dbReference>
<evidence type="ECO:0000259" key="1">
    <source>
        <dbReference type="Pfam" id="PF00172"/>
    </source>
</evidence>
<name>A0A0H2RNV8_9AGAM</name>
<reference evidence="2 3" key="1">
    <citation type="submission" date="2015-04" db="EMBL/GenBank/DDBJ databases">
        <title>Complete genome sequence of Schizopora paradoxa KUC8140, a cosmopolitan wood degrader in East Asia.</title>
        <authorList>
            <consortium name="DOE Joint Genome Institute"/>
            <person name="Min B."/>
            <person name="Park H."/>
            <person name="Jang Y."/>
            <person name="Kim J.-J."/>
            <person name="Kim K.H."/>
            <person name="Pangilinan J."/>
            <person name="Lipzen A."/>
            <person name="Riley R."/>
            <person name="Grigoriev I.V."/>
            <person name="Spatafora J.W."/>
            <person name="Choi I.-G."/>
        </authorList>
    </citation>
    <scope>NUCLEOTIDE SEQUENCE [LARGE SCALE GENOMIC DNA]</scope>
    <source>
        <strain evidence="2 3">KUC8140</strain>
    </source>
</reference>
<evidence type="ECO:0000313" key="3">
    <source>
        <dbReference type="Proteomes" id="UP000053477"/>
    </source>
</evidence>
<accession>A0A0H2RNV8</accession>
<feature type="domain" description="Zn(2)-C6 fungal-type" evidence="1">
    <location>
        <begin position="2"/>
        <end position="36"/>
    </location>
</feature>
<sequence length="118" mass="13367">MPCIQCRSKNLSCSENTPCQWCSISGEVCQPISEAEQIRSVLSAFGPKAYFNEYPDKKGYFVIYTRQDGNMYVANLNKQFKKVGEDKHLGHESNVSNVPYNRQFTVEDLINAGRSFNG</sequence>
<dbReference type="GO" id="GO:0000981">
    <property type="term" value="F:DNA-binding transcription factor activity, RNA polymerase II-specific"/>
    <property type="evidence" value="ECO:0007669"/>
    <property type="project" value="InterPro"/>
</dbReference>
<dbReference type="InterPro" id="IPR036864">
    <property type="entry name" value="Zn2-C6_fun-type_DNA-bd_sf"/>
</dbReference>
<keyword evidence="3" id="KW-1185">Reference proteome</keyword>
<dbReference type="InParanoid" id="A0A0H2RNV8"/>
<dbReference type="Proteomes" id="UP000053477">
    <property type="component" value="Unassembled WGS sequence"/>
</dbReference>
<proteinExistence type="predicted"/>
<dbReference type="OrthoDB" id="2399539at2759"/>
<dbReference type="GO" id="GO:0008270">
    <property type="term" value="F:zinc ion binding"/>
    <property type="evidence" value="ECO:0007669"/>
    <property type="project" value="InterPro"/>
</dbReference>
<gene>
    <name evidence="2" type="ORF">SCHPADRAFT_483427</name>
</gene>
<dbReference type="AlphaFoldDB" id="A0A0H2RNV8"/>
<organism evidence="2 3">
    <name type="scientific">Schizopora paradoxa</name>
    <dbReference type="NCBI Taxonomy" id="27342"/>
    <lineage>
        <taxon>Eukaryota</taxon>
        <taxon>Fungi</taxon>
        <taxon>Dikarya</taxon>
        <taxon>Basidiomycota</taxon>
        <taxon>Agaricomycotina</taxon>
        <taxon>Agaricomycetes</taxon>
        <taxon>Hymenochaetales</taxon>
        <taxon>Schizoporaceae</taxon>
        <taxon>Schizopora</taxon>
    </lineage>
</organism>
<dbReference type="InterPro" id="IPR001138">
    <property type="entry name" value="Zn2Cys6_DnaBD"/>
</dbReference>
<protein>
    <recommendedName>
        <fullName evidence="1">Zn(2)-C6 fungal-type domain-containing protein</fullName>
    </recommendedName>
</protein>
<dbReference type="Pfam" id="PF00172">
    <property type="entry name" value="Zn_clus"/>
    <property type="match status" value="1"/>
</dbReference>